<gene>
    <name evidence="2" type="ORF">GCM10010969_16730</name>
</gene>
<evidence type="ECO:0000259" key="1">
    <source>
        <dbReference type="Pfam" id="PF08281"/>
    </source>
</evidence>
<dbReference type="InterPro" id="IPR013249">
    <property type="entry name" value="RNA_pol_sigma70_r4_t2"/>
</dbReference>
<evidence type="ECO:0000313" key="3">
    <source>
        <dbReference type="Proteomes" id="UP000606653"/>
    </source>
</evidence>
<dbReference type="PANTHER" id="PTHR30173">
    <property type="entry name" value="SIGMA 19 FACTOR"/>
    <property type="match status" value="1"/>
</dbReference>
<accession>A0ABQ2L1W3</accession>
<dbReference type="RefSeq" id="WP_018977203.1">
    <property type="nucleotide sequence ID" value="NZ_BMLN01000004.1"/>
</dbReference>
<dbReference type="PANTHER" id="PTHR30173:SF36">
    <property type="entry name" value="ECF RNA POLYMERASE SIGMA FACTOR SIGJ"/>
    <property type="match status" value="1"/>
</dbReference>
<protein>
    <submittedName>
        <fullName evidence="2">DNA-directed RNA polymerase sigma-70 factor</fullName>
    </submittedName>
</protein>
<dbReference type="InterPro" id="IPR036188">
    <property type="entry name" value="FAD/NAD-bd_sf"/>
</dbReference>
<dbReference type="SUPFAM" id="SSF54427">
    <property type="entry name" value="NTF2-like"/>
    <property type="match status" value="1"/>
</dbReference>
<keyword evidence="3" id="KW-1185">Reference proteome</keyword>
<dbReference type="InterPro" id="IPR052704">
    <property type="entry name" value="ECF_Sigma-70_Domain"/>
</dbReference>
<dbReference type="InterPro" id="IPR036388">
    <property type="entry name" value="WH-like_DNA-bd_sf"/>
</dbReference>
<dbReference type="GO" id="GO:0000428">
    <property type="term" value="C:DNA-directed RNA polymerase complex"/>
    <property type="evidence" value="ECO:0007669"/>
    <property type="project" value="UniProtKB-KW"/>
</dbReference>
<dbReference type="Pfam" id="PF08281">
    <property type="entry name" value="Sigma70_r4_2"/>
    <property type="match status" value="1"/>
</dbReference>
<dbReference type="EMBL" id="BMLN01000004">
    <property type="protein sequence ID" value="GGN98095.1"/>
    <property type="molecule type" value="Genomic_DNA"/>
</dbReference>
<dbReference type="InterPro" id="IPR013324">
    <property type="entry name" value="RNA_pol_sigma_r3/r4-like"/>
</dbReference>
<dbReference type="Gene3D" id="3.10.450.50">
    <property type="match status" value="1"/>
</dbReference>
<comment type="caution">
    <text evidence="2">The sequence shown here is derived from an EMBL/GenBank/DDBJ whole genome shotgun (WGS) entry which is preliminary data.</text>
</comment>
<dbReference type="Gene3D" id="3.50.50.60">
    <property type="entry name" value="FAD/NAD(P)-binding domain"/>
    <property type="match status" value="1"/>
</dbReference>
<reference evidence="3" key="1">
    <citation type="journal article" date="2019" name="Int. J. Syst. Evol. Microbiol.">
        <title>The Global Catalogue of Microorganisms (GCM) 10K type strain sequencing project: providing services to taxonomists for standard genome sequencing and annotation.</title>
        <authorList>
            <consortium name="The Broad Institute Genomics Platform"/>
            <consortium name="The Broad Institute Genome Sequencing Center for Infectious Disease"/>
            <person name="Wu L."/>
            <person name="Ma J."/>
        </authorList>
    </citation>
    <scope>NUCLEOTIDE SEQUENCE [LARGE SCALE GENOMIC DNA]</scope>
    <source>
        <strain evidence="3">CGMCC 1.6964</strain>
    </source>
</reference>
<dbReference type="SUPFAM" id="SSF88659">
    <property type="entry name" value="Sigma3 and sigma4 domains of RNA polymerase sigma factors"/>
    <property type="match status" value="1"/>
</dbReference>
<organism evidence="2 3">
    <name type="scientific">Saccharibacillus kuerlensis</name>
    <dbReference type="NCBI Taxonomy" id="459527"/>
    <lineage>
        <taxon>Bacteria</taxon>
        <taxon>Bacillati</taxon>
        <taxon>Bacillota</taxon>
        <taxon>Bacilli</taxon>
        <taxon>Bacillales</taxon>
        <taxon>Paenibacillaceae</taxon>
        <taxon>Saccharibacillus</taxon>
    </lineage>
</organism>
<keyword evidence="2" id="KW-0804">Transcription</keyword>
<proteinExistence type="predicted"/>
<feature type="domain" description="RNA polymerase sigma factor 70 region 4 type 2" evidence="1">
    <location>
        <begin position="176"/>
        <end position="224"/>
    </location>
</feature>
<dbReference type="InterPro" id="IPR032710">
    <property type="entry name" value="NTF2-like_dom_sf"/>
</dbReference>
<dbReference type="Gene3D" id="1.10.10.10">
    <property type="entry name" value="Winged helix-like DNA-binding domain superfamily/Winged helix DNA-binding domain"/>
    <property type="match status" value="1"/>
</dbReference>
<sequence length="370" mass="40229">MKRMEAGLEDRKLVSQRESVPMTIVVIGGGYAGLQTLFSLKKELRIEAAKGMGETKERAAGLPGFATSGGGGAVGKKWAGTRLILVDREACHVRKVMLFRRAARPEELEISFTELEQHGIEFVQGAVTEIHHLEQRLVLKHLQRELYIGPWLPEPIPTGDGDPAAIYLQDEGVSFAILLLLETLDPIERAVYILREAFAFDYRAIAEATGRSEAACRKTMSRLRPKIAAACPPQGLLPAEKAEPLVLQFLHAARTGDMHGMIEMLHADAVLRSDGGGRVTAAVRPIVGAQAVTAFLAGLAKKFAHSPEGKGAPTGIAPELQLRSVNGQLGLVYKEDGHTDTVFVIEISAGRIQSVYAVRNPDKLQRFVAY</sequence>
<name>A0ABQ2L1W3_9BACL</name>
<evidence type="ECO:0000313" key="2">
    <source>
        <dbReference type="EMBL" id="GGN98095.1"/>
    </source>
</evidence>
<dbReference type="Proteomes" id="UP000606653">
    <property type="component" value="Unassembled WGS sequence"/>
</dbReference>
<keyword evidence="2" id="KW-0240">DNA-directed RNA polymerase</keyword>